<protein>
    <submittedName>
        <fullName evidence="1">Uncharacterized protein</fullName>
    </submittedName>
</protein>
<accession>A0A0F9H3A1</accession>
<name>A0A0F9H3A1_9ZZZZ</name>
<evidence type="ECO:0000313" key="1">
    <source>
        <dbReference type="EMBL" id="KKL97436.1"/>
    </source>
</evidence>
<organism evidence="1">
    <name type="scientific">marine sediment metagenome</name>
    <dbReference type="NCBI Taxonomy" id="412755"/>
    <lineage>
        <taxon>unclassified sequences</taxon>
        <taxon>metagenomes</taxon>
        <taxon>ecological metagenomes</taxon>
    </lineage>
</organism>
<dbReference type="AlphaFoldDB" id="A0A0F9H3A1"/>
<comment type="caution">
    <text evidence="1">The sequence shown here is derived from an EMBL/GenBank/DDBJ whole genome shotgun (WGS) entry which is preliminary data.</text>
</comment>
<sequence>MIKLQYWRVSKQIASWLYLDGHPCTEPMKSTNMINREYFRELIPRLKGSRN</sequence>
<proteinExistence type="predicted"/>
<gene>
    <name evidence="1" type="ORF">LCGC14_1834530</name>
</gene>
<reference evidence="1" key="1">
    <citation type="journal article" date="2015" name="Nature">
        <title>Complex archaea that bridge the gap between prokaryotes and eukaryotes.</title>
        <authorList>
            <person name="Spang A."/>
            <person name="Saw J.H."/>
            <person name="Jorgensen S.L."/>
            <person name="Zaremba-Niedzwiedzka K."/>
            <person name="Martijn J."/>
            <person name="Lind A.E."/>
            <person name="van Eijk R."/>
            <person name="Schleper C."/>
            <person name="Guy L."/>
            <person name="Ettema T.J."/>
        </authorList>
    </citation>
    <scope>NUCLEOTIDE SEQUENCE</scope>
</reference>
<dbReference type="EMBL" id="LAZR01018169">
    <property type="protein sequence ID" value="KKL97436.1"/>
    <property type="molecule type" value="Genomic_DNA"/>
</dbReference>